<feature type="domain" description="RCK N-terminal" evidence="3">
    <location>
        <begin position="136"/>
        <end position="265"/>
    </location>
</feature>
<dbReference type="Pfam" id="PF22614">
    <property type="entry name" value="Slo-like_RCK"/>
    <property type="match status" value="1"/>
</dbReference>
<name>A0ABU9KGL2_9BACI</name>
<dbReference type="SUPFAM" id="SSF51735">
    <property type="entry name" value="NAD(P)-binding Rossmann-fold domains"/>
    <property type="match status" value="1"/>
</dbReference>
<feature type="transmembrane region" description="Helical" evidence="2">
    <location>
        <begin position="6"/>
        <end position="26"/>
    </location>
</feature>
<gene>
    <name evidence="4" type="ORF">AAEO50_19650</name>
</gene>
<evidence type="ECO:0000256" key="2">
    <source>
        <dbReference type="SAM" id="Phobius"/>
    </source>
</evidence>
<dbReference type="InterPro" id="IPR003148">
    <property type="entry name" value="RCK_N"/>
</dbReference>
<reference evidence="4 5" key="1">
    <citation type="submission" date="2024-04" db="EMBL/GenBank/DDBJ databases">
        <title>Bacillus oryzaecorticis sp. nov., a moderately halophilic bacterium isolated from rice husks.</title>
        <authorList>
            <person name="Zhu H.-S."/>
        </authorList>
    </citation>
    <scope>NUCLEOTIDE SEQUENCE [LARGE SCALE GENOMIC DNA]</scope>
    <source>
        <strain evidence="4 5">ZC255</strain>
    </source>
</reference>
<accession>A0ABU9KGL2</accession>
<evidence type="ECO:0000256" key="1">
    <source>
        <dbReference type="ARBA" id="ARBA00004651"/>
    </source>
</evidence>
<evidence type="ECO:0000313" key="5">
    <source>
        <dbReference type="Proteomes" id="UP001389717"/>
    </source>
</evidence>
<dbReference type="Gene3D" id="1.10.287.70">
    <property type="match status" value="1"/>
</dbReference>
<keyword evidence="2" id="KW-1133">Transmembrane helix</keyword>
<keyword evidence="5" id="KW-1185">Reference proteome</keyword>
<keyword evidence="2" id="KW-0812">Transmembrane</keyword>
<dbReference type="Pfam" id="PF07885">
    <property type="entry name" value="Ion_trans_2"/>
    <property type="match status" value="1"/>
</dbReference>
<dbReference type="PROSITE" id="PS51201">
    <property type="entry name" value="RCK_N"/>
    <property type="match status" value="1"/>
</dbReference>
<proteinExistence type="predicted"/>
<dbReference type="InterPro" id="IPR013099">
    <property type="entry name" value="K_chnl_dom"/>
</dbReference>
<evidence type="ECO:0000259" key="3">
    <source>
        <dbReference type="PROSITE" id="PS51201"/>
    </source>
</evidence>
<dbReference type="PANTHER" id="PTHR43833">
    <property type="entry name" value="POTASSIUM CHANNEL PROTEIN 2-RELATED-RELATED"/>
    <property type="match status" value="1"/>
</dbReference>
<dbReference type="RefSeq" id="WP_341986050.1">
    <property type="nucleotide sequence ID" value="NZ_JBBYAF010000057.1"/>
</dbReference>
<feature type="transmembrane region" description="Helical" evidence="2">
    <location>
        <begin position="38"/>
        <end position="59"/>
    </location>
</feature>
<evidence type="ECO:0000313" key="4">
    <source>
        <dbReference type="EMBL" id="MEL3974510.1"/>
    </source>
</evidence>
<organism evidence="4 5">
    <name type="scientific">Rossellomorea oryzaecorticis</name>
    <dbReference type="NCBI Taxonomy" id="1396505"/>
    <lineage>
        <taxon>Bacteria</taxon>
        <taxon>Bacillati</taxon>
        <taxon>Bacillota</taxon>
        <taxon>Bacilli</taxon>
        <taxon>Bacillales</taxon>
        <taxon>Bacillaceae</taxon>
        <taxon>Rossellomorea</taxon>
    </lineage>
</organism>
<feature type="transmembrane region" description="Helical" evidence="2">
    <location>
        <begin position="95"/>
        <end position="113"/>
    </location>
</feature>
<dbReference type="InterPro" id="IPR050721">
    <property type="entry name" value="Trk_Ktr_HKT_K-transport"/>
</dbReference>
<sequence>MVSFPARLLVLLYYDFYIRSGCMAIFMRLWKQVSKMDFGFILLLSTFIILLGTFGIYFLEPDGFPSLFDGFWWTMTTLTTVGYGDYYPVTVGGRLLGIFLFIFGIGIIGVLISKTVDAITTFQKYKREGKLESTMENHYIYINWSKKTEKAISEVLAHSPKAEIVLIDTLSESPIDHDQVHFIQGDPSDEEILLRGNILEARRVAIFSDARIEDPSLIDGKTLLIASAVEGLSKENDKEIHTIVEVSEDRHIPKFKHIAVDDFILSNDSVSFLMAKATIHPGTTNLFRQLLSKRYGNNIHLLKPKTEWKTIKQASEELLQSGAVLLAVNDNMDFTDAMNRELHQADTLYVVCHDRVYDQLTTTIT</sequence>
<comment type="caution">
    <text evidence="4">The sequence shown here is derived from an EMBL/GenBank/DDBJ whole genome shotgun (WGS) entry which is preliminary data.</text>
</comment>
<protein>
    <submittedName>
        <fullName evidence="4">Ion channel</fullName>
    </submittedName>
</protein>
<dbReference type="InterPro" id="IPR036291">
    <property type="entry name" value="NAD(P)-bd_dom_sf"/>
</dbReference>
<comment type="subcellular location">
    <subcellularLocation>
        <location evidence="1">Cell membrane</location>
        <topology evidence="1">Multi-pass membrane protein</topology>
    </subcellularLocation>
</comment>
<dbReference type="PANTHER" id="PTHR43833:SF9">
    <property type="entry name" value="POTASSIUM CHANNEL PROTEIN YUGO-RELATED"/>
    <property type="match status" value="1"/>
</dbReference>
<dbReference type="SUPFAM" id="SSF81324">
    <property type="entry name" value="Voltage-gated potassium channels"/>
    <property type="match status" value="1"/>
</dbReference>
<dbReference type="EMBL" id="JBBYAF010000057">
    <property type="protein sequence ID" value="MEL3974510.1"/>
    <property type="molecule type" value="Genomic_DNA"/>
</dbReference>
<dbReference type="Gene3D" id="3.40.50.720">
    <property type="entry name" value="NAD(P)-binding Rossmann-like Domain"/>
    <property type="match status" value="1"/>
</dbReference>
<dbReference type="Proteomes" id="UP001389717">
    <property type="component" value="Unassembled WGS sequence"/>
</dbReference>
<keyword evidence="2" id="KW-0472">Membrane</keyword>